<proteinExistence type="predicted"/>
<dbReference type="STRING" id="146817.SAMN04488502_1011200"/>
<name>A0A1G9P399_9FIRM</name>
<sequence length="99" mass="10927">MQGLQCWDANGNLTLDLTDRLTRVLGEFKTGTVNGSITDANIANGTPWILNLSMGRNIAEQEKIFDILINGSTISWTFTNYSSSFPGTAISRKFIYGVY</sequence>
<gene>
    <name evidence="1" type="ORF">SAMN04488502_1011200</name>
</gene>
<accession>A0A1G9P399</accession>
<keyword evidence="2" id="KW-1185">Reference proteome</keyword>
<protein>
    <submittedName>
        <fullName evidence="1">Uncharacterized protein</fullName>
    </submittedName>
</protein>
<reference evidence="1 2" key="1">
    <citation type="submission" date="2016-10" db="EMBL/GenBank/DDBJ databases">
        <authorList>
            <person name="de Groot N.N."/>
        </authorList>
    </citation>
    <scope>NUCLEOTIDE SEQUENCE [LARGE SCALE GENOMIC DNA]</scope>
    <source>
        <strain evidence="1 2">DSM 1736</strain>
    </source>
</reference>
<organism evidence="1 2">
    <name type="scientific">Dendrosporobacter quercicolus</name>
    <dbReference type="NCBI Taxonomy" id="146817"/>
    <lineage>
        <taxon>Bacteria</taxon>
        <taxon>Bacillati</taxon>
        <taxon>Bacillota</taxon>
        <taxon>Negativicutes</taxon>
        <taxon>Selenomonadales</taxon>
        <taxon>Sporomusaceae</taxon>
        <taxon>Dendrosporobacter</taxon>
    </lineage>
</organism>
<dbReference type="EMBL" id="FNHB01000001">
    <property type="protein sequence ID" value="SDL92717.1"/>
    <property type="molecule type" value="Genomic_DNA"/>
</dbReference>
<evidence type="ECO:0000313" key="1">
    <source>
        <dbReference type="EMBL" id="SDL92717.1"/>
    </source>
</evidence>
<evidence type="ECO:0000313" key="2">
    <source>
        <dbReference type="Proteomes" id="UP000214880"/>
    </source>
</evidence>
<dbReference type="Proteomes" id="UP000214880">
    <property type="component" value="Unassembled WGS sequence"/>
</dbReference>
<dbReference type="AlphaFoldDB" id="A0A1G9P399"/>